<dbReference type="HOGENOM" id="CLU_010194_1_0_1"/>
<organism evidence="3 4">
    <name type="scientific">Latimeria chalumnae</name>
    <name type="common">Coelacanth</name>
    <dbReference type="NCBI Taxonomy" id="7897"/>
    <lineage>
        <taxon>Eukaryota</taxon>
        <taxon>Metazoa</taxon>
        <taxon>Chordata</taxon>
        <taxon>Craniata</taxon>
        <taxon>Vertebrata</taxon>
        <taxon>Euteleostomi</taxon>
        <taxon>Coelacanthiformes</taxon>
        <taxon>Coelacanthidae</taxon>
        <taxon>Latimeria</taxon>
    </lineage>
</organism>
<dbReference type="eggNOG" id="KOG0725">
    <property type="taxonomic scope" value="Eukaryota"/>
</dbReference>
<keyword evidence="2" id="KW-0560">Oxidoreductase</keyword>
<evidence type="ECO:0000256" key="2">
    <source>
        <dbReference type="ARBA" id="ARBA00023002"/>
    </source>
</evidence>
<dbReference type="EMBL" id="AFYH01212981">
    <property type="status" value="NOT_ANNOTATED_CDS"/>
    <property type="molecule type" value="Genomic_DNA"/>
</dbReference>
<dbReference type="Proteomes" id="UP000008672">
    <property type="component" value="Unassembled WGS sequence"/>
</dbReference>
<dbReference type="PANTHER" id="PTHR43658:SF8">
    <property type="entry name" value="17-BETA-HYDROXYSTEROID DEHYDROGENASE 14-RELATED"/>
    <property type="match status" value="1"/>
</dbReference>
<dbReference type="PRINTS" id="PR00081">
    <property type="entry name" value="GDHRDH"/>
</dbReference>
<comment type="similarity">
    <text evidence="1">Belongs to the short-chain dehydrogenases/reductases (SDR) family.</text>
</comment>
<reference evidence="4" key="1">
    <citation type="submission" date="2011-08" db="EMBL/GenBank/DDBJ databases">
        <title>The draft genome of Latimeria chalumnae.</title>
        <authorList>
            <person name="Di Palma F."/>
            <person name="Alfoldi J."/>
            <person name="Johnson J."/>
            <person name="Berlin A."/>
            <person name="Gnerre S."/>
            <person name="Jaffe D."/>
            <person name="MacCallum I."/>
            <person name="Young S."/>
            <person name="Walker B.J."/>
            <person name="Lander E."/>
            <person name="Lindblad-Toh K."/>
        </authorList>
    </citation>
    <scope>NUCLEOTIDE SEQUENCE [LARGE SCALE GENOMIC DNA]</scope>
    <source>
        <strain evidence="4">Wild caught</strain>
    </source>
</reference>
<dbReference type="GO" id="GO:0004303">
    <property type="term" value="F:estradiol 17-beta-dehydrogenase [NAD(P)+] activity"/>
    <property type="evidence" value="ECO:0007669"/>
    <property type="project" value="TreeGrafter"/>
</dbReference>
<evidence type="ECO:0000256" key="1">
    <source>
        <dbReference type="ARBA" id="ARBA00006484"/>
    </source>
</evidence>
<dbReference type="InterPro" id="IPR036291">
    <property type="entry name" value="NAD(P)-bd_dom_sf"/>
</dbReference>
<dbReference type="EMBL" id="AFYH01212984">
    <property type="status" value="NOT_ANNOTATED_CDS"/>
    <property type="molecule type" value="Genomic_DNA"/>
</dbReference>
<dbReference type="GeneTree" id="ENSGT00940000161346"/>
<dbReference type="PANTHER" id="PTHR43658">
    <property type="entry name" value="SHORT-CHAIN DEHYDROGENASE/REDUCTASE"/>
    <property type="match status" value="1"/>
</dbReference>
<dbReference type="FunCoup" id="H2ZTH5">
    <property type="interactions" value="267"/>
</dbReference>
<dbReference type="AlphaFoldDB" id="H2ZTH5"/>
<accession>H2ZTH5</accession>
<dbReference type="PRINTS" id="PR00080">
    <property type="entry name" value="SDRFAMILY"/>
</dbReference>
<dbReference type="Bgee" id="ENSLACG00000000622">
    <property type="expression patterns" value="Expressed in muscle tissue and 6 other cell types or tissues"/>
</dbReference>
<dbReference type="GO" id="GO:0005829">
    <property type="term" value="C:cytosol"/>
    <property type="evidence" value="ECO:0007669"/>
    <property type="project" value="TreeGrafter"/>
</dbReference>
<dbReference type="EMBL" id="AFYH01212982">
    <property type="status" value="NOT_ANNOTATED_CDS"/>
    <property type="molecule type" value="Genomic_DNA"/>
</dbReference>
<dbReference type="EMBL" id="AFYH01212983">
    <property type="status" value="NOT_ANNOTATED_CDS"/>
    <property type="molecule type" value="Genomic_DNA"/>
</dbReference>
<sequence>AMASGAAGGLRYQGKVAIVTGGSRGIGEGIVRVFVQNGAKVVFCAHKDSALPIAREAAKGLPWRYYVACKGRYPFSPQRLIDVTVEKFGQIDCLVNNAGWHPPEQKIDDTSAQDFRDLLNFNLISYFLAAKFALPHLRKTKGNIINLSSLVGIIGQNHAIPYVSTKGAINKISEQLSLRKCQSEPCVSSISPGNVWTPLWEELAKNTKDPKSTIQGGNDAQLIGRMGTVEECGKAALYLAAEATFCTGIDLLLSGGAELNYACKNQQKTRSSLYH</sequence>
<dbReference type="OMA" id="AAYQMSQ"/>
<evidence type="ECO:0000313" key="4">
    <source>
        <dbReference type="Proteomes" id="UP000008672"/>
    </source>
</evidence>
<dbReference type="GO" id="GO:0006706">
    <property type="term" value="P:steroid catabolic process"/>
    <property type="evidence" value="ECO:0007669"/>
    <property type="project" value="TreeGrafter"/>
</dbReference>
<protein>
    <submittedName>
        <fullName evidence="3">Hydroxysteroid (17-beta) dehydrogenase 14</fullName>
    </submittedName>
</protein>
<keyword evidence="4" id="KW-1185">Reference proteome</keyword>
<dbReference type="Pfam" id="PF13561">
    <property type="entry name" value="adh_short_C2"/>
    <property type="match status" value="1"/>
</dbReference>
<dbReference type="SUPFAM" id="SSF51735">
    <property type="entry name" value="NAD(P)-binding Rossmann-fold domains"/>
    <property type="match status" value="1"/>
</dbReference>
<dbReference type="FunFam" id="3.40.50.720:FF:000084">
    <property type="entry name" value="Short-chain dehydrogenase reductase"/>
    <property type="match status" value="1"/>
</dbReference>
<dbReference type="Gene3D" id="3.40.50.720">
    <property type="entry name" value="NAD(P)-binding Rossmann-like Domain"/>
    <property type="match status" value="1"/>
</dbReference>
<reference evidence="3" key="3">
    <citation type="submission" date="2025-09" db="UniProtKB">
        <authorList>
            <consortium name="Ensembl"/>
        </authorList>
    </citation>
    <scope>IDENTIFICATION</scope>
</reference>
<reference evidence="3" key="2">
    <citation type="submission" date="2025-08" db="UniProtKB">
        <authorList>
            <consortium name="Ensembl"/>
        </authorList>
    </citation>
    <scope>IDENTIFICATION</scope>
</reference>
<evidence type="ECO:0000313" key="3">
    <source>
        <dbReference type="Ensembl" id="ENSLACP00000000696.1"/>
    </source>
</evidence>
<name>H2ZTH5_LATCH</name>
<dbReference type="InterPro" id="IPR002347">
    <property type="entry name" value="SDR_fam"/>
</dbReference>
<dbReference type="Ensembl" id="ENSLACT00000000702.1">
    <property type="protein sequence ID" value="ENSLACP00000000696.1"/>
    <property type="gene ID" value="ENSLACG00000000622.1"/>
</dbReference>
<dbReference type="InParanoid" id="H2ZTH5"/>
<dbReference type="STRING" id="7897.ENSLACP00000000696"/>
<proteinExistence type="inferred from homology"/>